<evidence type="ECO:0000313" key="3">
    <source>
        <dbReference type="EMBL" id="MBC8767822.1"/>
    </source>
</evidence>
<sequence length="280" mass="31436">MKIGMNMLLWTNHVTEQHFDIVDTLKKTGYDGVELFLGEGDEKHYTKLGNHFSNIDMGVTAVAALAPEENIASPDQKTREAGLDKLKWSIDMGAAANVEVICGPFHSTFAYFTRQPPTLQEKQWSNEMLRKAADYAQKANIMLAPEAVNRFECYLYNTMADLGAMAKEVNHPNLGAMFDTHHANIEEKSQSEAIKTIAPVLKHVHISENDRGTPGSGQVHWDEVFKALKEVKYDGWLTIEAFSTIIPEFANAINVWRDYSPSEEIYTKGLKLIKEGMGIK</sequence>
<accession>A0ABR7QLJ1</accession>
<proteinExistence type="predicted"/>
<gene>
    <name evidence="3" type="ORF">H4O18_07455</name>
</gene>
<dbReference type="Gene3D" id="3.20.20.150">
    <property type="entry name" value="Divalent-metal-dependent TIM barrel enzymes"/>
    <property type="match status" value="1"/>
</dbReference>
<evidence type="ECO:0000259" key="2">
    <source>
        <dbReference type="Pfam" id="PF01261"/>
    </source>
</evidence>
<keyword evidence="1 3" id="KW-0413">Isomerase</keyword>
<dbReference type="PANTHER" id="PTHR43489">
    <property type="entry name" value="ISOMERASE"/>
    <property type="match status" value="1"/>
</dbReference>
<dbReference type="InterPro" id="IPR036237">
    <property type="entry name" value="Xyl_isomerase-like_sf"/>
</dbReference>
<evidence type="ECO:0000313" key="4">
    <source>
        <dbReference type="Proteomes" id="UP000618952"/>
    </source>
</evidence>
<dbReference type="InterPro" id="IPR050417">
    <property type="entry name" value="Sugar_Epim/Isomerase"/>
</dbReference>
<comment type="caution">
    <text evidence="3">The sequence shown here is derived from an EMBL/GenBank/DDBJ whole genome shotgun (WGS) entry which is preliminary data.</text>
</comment>
<dbReference type="SUPFAM" id="SSF51658">
    <property type="entry name" value="Xylose isomerase-like"/>
    <property type="match status" value="1"/>
</dbReference>
<dbReference type="PANTHER" id="PTHR43489:SF7">
    <property type="entry name" value="3-DEHYDRO-D-GULOSIDE 4-EPIMERASE-RELATED"/>
    <property type="match status" value="1"/>
</dbReference>
<dbReference type="GO" id="GO:0016853">
    <property type="term" value="F:isomerase activity"/>
    <property type="evidence" value="ECO:0007669"/>
    <property type="project" value="UniProtKB-KW"/>
</dbReference>
<evidence type="ECO:0000256" key="1">
    <source>
        <dbReference type="ARBA" id="ARBA00023235"/>
    </source>
</evidence>
<reference evidence="3 4" key="1">
    <citation type="submission" date="2020-08" db="EMBL/GenBank/DDBJ databases">
        <title>Arenibacter gaetbuli sp. nov., isolated from a sand dune.</title>
        <authorList>
            <person name="Park S."/>
            <person name="Yoon J.-H."/>
        </authorList>
    </citation>
    <scope>NUCLEOTIDE SEQUENCE [LARGE SCALE GENOMIC DNA]</scope>
    <source>
        <strain evidence="3 4">BSSL-BM3</strain>
    </source>
</reference>
<dbReference type="EMBL" id="JACLHY010000005">
    <property type="protein sequence ID" value="MBC8767822.1"/>
    <property type="molecule type" value="Genomic_DNA"/>
</dbReference>
<name>A0ABR7QLJ1_9FLAO</name>
<dbReference type="RefSeq" id="WP_187582987.1">
    <property type="nucleotide sequence ID" value="NZ_JACLHY010000005.1"/>
</dbReference>
<protein>
    <submittedName>
        <fullName evidence="3">Sugar phosphate isomerase/epimerase</fullName>
    </submittedName>
</protein>
<dbReference type="Pfam" id="PF01261">
    <property type="entry name" value="AP_endonuc_2"/>
    <property type="match status" value="1"/>
</dbReference>
<dbReference type="Proteomes" id="UP000618952">
    <property type="component" value="Unassembled WGS sequence"/>
</dbReference>
<organism evidence="3 4">
    <name type="scientific">Arenibacter arenosicollis</name>
    <dbReference type="NCBI Taxonomy" id="2762274"/>
    <lineage>
        <taxon>Bacteria</taxon>
        <taxon>Pseudomonadati</taxon>
        <taxon>Bacteroidota</taxon>
        <taxon>Flavobacteriia</taxon>
        <taxon>Flavobacteriales</taxon>
        <taxon>Flavobacteriaceae</taxon>
        <taxon>Arenibacter</taxon>
    </lineage>
</organism>
<dbReference type="InterPro" id="IPR013022">
    <property type="entry name" value="Xyl_isomerase-like_TIM-brl"/>
</dbReference>
<keyword evidence="4" id="KW-1185">Reference proteome</keyword>
<feature type="domain" description="Xylose isomerase-like TIM barrel" evidence="2">
    <location>
        <begin position="23"/>
        <end position="274"/>
    </location>
</feature>